<gene>
    <name evidence="9" type="ORF">GA398_12090</name>
</gene>
<feature type="domain" description="SusD-like N-terminal" evidence="8">
    <location>
        <begin position="114"/>
        <end position="223"/>
    </location>
</feature>
<evidence type="ECO:0000256" key="5">
    <source>
        <dbReference type="ARBA" id="ARBA00023237"/>
    </source>
</evidence>
<proteinExistence type="inferred from homology"/>
<keyword evidence="5" id="KW-0998">Cell outer membrane</keyword>
<feature type="domain" description="RagB/SusD" evidence="7">
    <location>
        <begin position="318"/>
        <end position="624"/>
    </location>
</feature>
<dbReference type="AlphaFoldDB" id="A0A7J5PWF7"/>
<keyword evidence="4" id="KW-0472">Membrane</keyword>
<dbReference type="Gene3D" id="1.25.40.390">
    <property type="match status" value="1"/>
</dbReference>
<evidence type="ECO:0000256" key="3">
    <source>
        <dbReference type="ARBA" id="ARBA00022729"/>
    </source>
</evidence>
<feature type="chain" id="PRO_5029889510" evidence="6">
    <location>
        <begin position="25"/>
        <end position="624"/>
    </location>
</feature>
<evidence type="ECO:0000256" key="6">
    <source>
        <dbReference type="SAM" id="SignalP"/>
    </source>
</evidence>
<name>A0A7J5PWF7_9BACE</name>
<dbReference type="InterPro" id="IPR011990">
    <property type="entry name" value="TPR-like_helical_dom_sf"/>
</dbReference>
<dbReference type="EMBL" id="WDED01000016">
    <property type="protein sequence ID" value="KAB6147354.1"/>
    <property type="molecule type" value="Genomic_DNA"/>
</dbReference>
<comment type="similarity">
    <text evidence="2">Belongs to the SusD family.</text>
</comment>
<dbReference type="Pfam" id="PF14322">
    <property type="entry name" value="SusD-like_3"/>
    <property type="match status" value="1"/>
</dbReference>
<evidence type="ECO:0000259" key="7">
    <source>
        <dbReference type="Pfam" id="PF07980"/>
    </source>
</evidence>
<dbReference type="RefSeq" id="WP_151934777.1">
    <property type="nucleotide sequence ID" value="NZ_JBCHGU010000012.1"/>
</dbReference>
<reference evidence="9 10" key="1">
    <citation type="journal article" date="2019" name="Nat. Med.">
        <title>A library of human gut bacterial isolates paired with longitudinal multiomics data enables mechanistic microbiome research.</title>
        <authorList>
            <person name="Poyet M."/>
            <person name="Groussin M."/>
            <person name="Gibbons S.M."/>
            <person name="Avila-Pacheco J."/>
            <person name="Jiang X."/>
            <person name="Kearney S.M."/>
            <person name="Perrotta A.R."/>
            <person name="Berdy B."/>
            <person name="Zhao S."/>
            <person name="Lieberman T.D."/>
            <person name="Swanson P.K."/>
            <person name="Smith M."/>
            <person name="Roesemann S."/>
            <person name="Alexander J.E."/>
            <person name="Rich S.A."/>
            <person name="Livny J."/>
            <person name="Vlamakis H."/>
            <person name="Clish C."/>
            <person name="Bullock K."/>
            <person name="Deik A."/>
            <person name="Scott J."/>
            <person name="Pierce K.A."/>
            <person name="Xavier R.J."/>
            <person name="Alm E.J."/>
        </authorList>
    </citation>
    <scope>NUCLEOTIDE SEQUENCE [LARGE SCALE GENOMIC DNA]</scope>
    <source>
        <strain evidence="9 10">BIOML-A58</strain>
    </source>
</reference>
<evidence type="ECO:0000256" key="1">
    <source>
        <dbReference type="ARBA" id="ARBA00004442"/>
    </source>
</evidence>
<protein>
    <submittedName>
        <fullName evidence="9">RagB/SusD family nutrient uptake outer membrane protein</fullName>
    </submittedName>
</protein>
<dbReference type="PROSITE" id="PS51257">
    <property type="entry name" value="PROKAR_LIPOPROTEIN"/>
    <property type="match status" value="1"/>
</dbReference>
<evidence type="ECO:0000259" key="8">
    <source>
        <dbReference type="Pfam" id="PF14322"/>
    </source>
</evidence>
<evidence type="ECO:0000313" key="10">
    <source>
        <dbReference type="Proteomes" id="UP000434604"/>
    </source>
</evidence>
<feature type="signal peptide" evidence="6">
    <location>
        <begin position="1"/>
        <end position="24"/>
    </location>
</feature>
<dbReference type="InterPro" id="IPR033985">
    <property type="entry name" value="SusD-like_N"/>
</dbReference>
<keyword evidence="3 6" id="KW-0732">Signal</keyword>
<organism evidence="9 10">
    <name type="scientific">Bacteroides xylanisolvens</name>
    <dbReference type="NCBI Taxonomy" id="371601"/>
    <lineage>
        <taxon>Bacteria</taxon>
        <taxon>Pseudomonadati</taxon>
        <taxon>Bacteroidota</taxon>
        <taxon>Bacteroidia</taxon>
        <taxon>Bacteroidales</taxon>
        <taxon>Bacteroidaceae</taxon>
        <taxon>Bacteroides</taxon>
    </lineage>
</organism>
<dbReference type="InterPro" id="IPR012944">
    <property type="entry name" value="SusD_RagB_dom"/>
</dbReference>
<evidence type="ECO:0000313" key="9">
    <source>
        <dbReference type="EMBL" id="KAB6147354.1"/>
    </source>
</evidence>
<evidence type="ECO:0000256" key="2">
    <source>
        <dbReference type="ARBA" id="ARBA00006275"/>
    </source>
</evidence>
<dbReference type="SUPFAM" id="SSF48452">
    <property type="entry name" value="TPR-like"/>
    <property type="match status" value="1"/>
</dbReference>
<dbReference type="GO" id="GO:0009279">
    <property type="term" value="C:cell outer membrane"/>
    <property type="evidence" value="ECO:0007669"/>
    <property type="project" value="UniProtKB-SubCell"/>
</dbReference>
<dbReference type="Pfam" id="PF07980">
    <property type="entry name" value="SusD_RagB"/>
    <property type="match status" value="1"/>
</dbReference>
<evidence type="ECO:0000256" key="4">
    <source>
        <dbReference type="ARBA" id="ARBA00023136"/>
    </source>
</evidence>
<comment type="subcellular location">
    <subcellularLocation>
        <location evidence="1">Cell outer membrane</location>
    </subcellularLocation>
</comment>
<comment type="caution">
    <text evidence="9">The sequence shown here is derived from an EMBL/GenBank/DDBJ whole genome shotgun (WGS) entry which is preliminary data.</text>
</comment>
<accession>A0A7J5PWF7</accession>
<sequence length="624" mass="71580">MNKYIRNIALASALSLGVIGFASCTDYLDKAPASDINPTDAYTNFRSFQGFTEELYNCVPVITGNASHNSWDWGEDVYWIPNDTRTFAYRVDQGDYWAWTSCAYGWLKDGGKPETGTRGDKGHLWGLSWYGIRKANIGIANLDKLTDATQEEKNLIEGQLYFFRGWFHFMLMQFWGGLPYIDEVIASDAEFRMGRLSYQQTADKAAADFRHAASLLPVDWDKTTAGKLTLGNNNQRINKIMALGYLGKNLLYAGSPLMNQESTGNATYNKEYCRQAAEAFAEALKLCDETGRYELASFDEYESLFYTYKQNNKINGLKEAIFQENLVEVSSRFRWNQIMDYRPKCLITSGVKVYPTANYVDYFGMKNGLPLDDVDSGFDKTYPWKDRDPRFYKDIVVDGTKCALNTKGNLAEDVQYASLYTGGTYRTYKDPEGIRSGYMMTKFCPLLINDWDGYLSGNIMVLSLMRLADVYLMYAEAVTMANDDIYAKVAGYDLTALEAVNIIRQRAGVDPIADKYLVSVDKFMSELQRERAVELAFEGHRFNDLRRWMLLLKHPYNVKLAVEFDRDMSVSNEDRYADPINNGKVQNWGYSTLIERKLSQKHYWLPFQRDDVNIYPEFKQNPGW</sequence>
<dbReference type="Proteomes" id="UP000434604">
    <property type="component" value="Unassembled WGS sequence"/>
</dbReference>